<dbReference type="InterPro" id="IPR050231">
    <property type="entry name" value="Iron_ascorbate_oxido_reductase"/>
</dbReference>
<evidence type="ECO:0000256" key="3">
    <source>
        <dbReference type="SAM" id="MobiDB-lite"/>
    </source>
</evidence>
<feature type="region of interest" description="Disordered" evidence="3">
    <location>
        <begin position="80"/>
        <end position="104"/>
    </location>
</feature>
<dbReference type="Gene3D" id="2.60.120.330">
    <property type="entry name" value="B-lactam Antibiotic, Isopenicillin N Synthase, Chain"/>
    <property type="match status" value="1"/>
</dbReference>
<feature type="domain" description="Fe2OG dioxygenase" evidence="4">
    <location>
        <begin position="168"/>
        <end position="273"/>
    </location>
</feature>
<evidence type="ECO:0000313" key="6">
    <source>
        <dbReference type="Proteomes" id="UP001590951"/>
    </source>
</evidence>
<evidence type="ECO:0000259" key="4">
    <source>
        <dbReference type="PROSITE" id="PS51471"/>
    </source>
</evidence>
<dbReference type="PANTHER" id="PTHR47990">
    <property type="entry name" value="2-OXOGLUTARATE (2OG) AND FE(II)-DEPENDENT OXYGENASE SUPERFAMILY PROTEIN-RELATED"/>
    <property type="match status" value="1"/>
</dbReference>
<dbReference type="InterPro" id="IPR027443">
    <property type="entry name" value="IPNS-like_sf"/>
</dbReference>
<keyword evidence="6" id="KW-1185">Reference proteome</keyword>
<sequence>MGPQVMAPINDKVILSTSLPTISLLRLEAGDANESAALLQACSSHGFFYLNLQGADTLLGTWRSLLSVIADYFDQPVDHKMNDARESDNQGYEPAGTSVGARSDEISRREMLNRHAELSTSVDKQQQLFFDFMGNAHKITLTILSRLSDALSLEGSAGFETVHRHDRPSLSTLALFHYLKQDNGQVPGFGHGKHTDIGTLTFLLCEQWGLQVISPDTESWAFVEPRLNHAVINVGDSLRFISGCKLSSAVHRVVPVQEKQMEDRYSIAYFLRMENDVKYRDSANKIWSAQEWHDSKFNLFRDPVGLPNNAQMLTGVMESNEKLLEKAIPVTWF</sequence>
<evidence type="ECO:0000256" key="1">
    <source>
        <dbReference type="ARBA" id="ARBA00008056"/>
    </source>
</evidence>
<gene>
    <name evidence="5" type="ORF">ABVK25_011813</name>
</gene>
<dbReference type="Pfam" id="PF03171">
    <property type="entry name" value="2OG-FeII_Oxy"/>
    <property type="match status" value="1"/>
</dbReference>
<keyword evidence="2" id="KW-0408">Iron</keyword>
<evidence type="ECO:0000256" key="2">
    <source>
        <dbReference type="RuleBase" id="RU003682"/>
    </source>
</evidence>
<protein>
    <recommendedName>
        <fullName evidence="4">Fe2OG dioxygenase domain-containing protein</fullName>
    </recommendedName>
</protein>
<keyword evidence="2" id="KW-0479">Metal-binding</keyword>
<dbReference type="InterPro" id="IPR026992">
    <property type="entry name" value="DIOX_N"/>
</dbReference>
<comment type="similarity">
    <text evidence="1 2">Belongs to the iron/ascorbate-dependent oxidoreductase family.</text>
</comment>
<dbReference type="SUPFAM" id="SSF51197">
    <property type="entry name" value="Clavaminate synthase-like"/>
    <property type="match status" value="1"/>
</dbReference>
<evidence type="ECO:0000313" key="5">
    <source>
        <dbReference type="EMBL" id="KAL2046501.1"/>
    </source>
</evidence>
<name>A0ABR4ANX8_9LECA</name>
<dbReference type="Pfam" id="PF14226">
    <property type="entry name" value="DIOX_N"/>
    <property type="match status" value="1"/>
</dbReference>
<dbReference type="Proteomes" id="UP001590951">
    <property type="component" value="Unassembled WGS sequence"/>
</dbReference>
<dbReference type="PROSITE" id="PS51471">
    <property type="entry name" value="FE2OG_OXY"/>
    <property type="match status" value="1"/>
</dbReference>
<accession>A0ABR4ANX8</accession>
<dbReference type="EMBL" id="JBHFEH010000118">
    <property type="protein sequence ID" value="KAL2046501.1"/>
    <property type="molecule type" value="Genomic_DNA"/>
</dbReference>
<dbReference type="InterPro" id="IPR044861">
    <property type="entry name" value="IPNS-like_FE2OG_OXY"/>
</dbReference>
<keyword evidence="2" id="KW-0560">Oxidoreductase</keyword>
<reference evidence="5 6" key="1">
    <citation type="submission" date="2024-09" db="EMBL/GenBank/DDBJ databases">
        <title>Rethinking Asexuality: The Enigmatic Case of Functional Sexual Genes in Lepraria (Stereocaulaceae).</title>
        <authorList>
            <person name="Doellman M."/>
            <person name="Sun Y."/>
            <person name="Barcenas-Pena A."/>
            <person name="Lumbsch H.T."/>
            <person name="Grewe F."/>
        </authorList>
    </citation>
    <scope>NUCLEOTIDE SEQUENCE [LARGE SCALE GENOMIC DNA]</scope>
    <source>
        <strain evidence="5 6">Grewe 0041</strain>
    </source>
</reference>
<proteinExistence type="inferred from homology"/>
<comment type="caution">
    <text evidence="5">The sequence shown here is derived from an EMBL/GenBank/DDBJ whole genome shotgun (WGS) entry which is preliminary data.</text>
</comment>
<dbReference type="InterPro" id="IPR005123">
    <property type="entry name" value="Oxoglu/Fe-dep_dioxygenase_dom"/>
</dbReference>
<organism evidence="5 6">
    <name type="scientific">Lepraria finkii</name>
    <dbReference type="NCBI Taxonomy" id="1340010"/>
    <lineage>
        <taxon>Eukaryota</taxon>
        <taxon>Fungi</taxon>
        <taxon>Dikarya</taxon>
        <taxon>Ascomycota</taxon>
        <taxon>Pezizomycotina</taxon>
        <taxon>Lecanoromycetes</taxon>
        <taxon>OSLEUM clade</taxon>
        <taxon>Lecanoromycetidae</taxon>
        <taxon>Lecanorales</taxon>
        <taxon>Lecanorineae</taxon>
        <taxon>Stereocaulaceae</taxon>
        <taxon>Lepraria</taxon>
    </lineage>
</organism>